<comment type="caution">
    <text evidence="2">The sequence shown here is derived from an EMBL/GenBank/DDBJ whole genome shotgun (WGS) entry which is preliminary data.</text>
</comment>
<evidence type="ECO:0000313" key="2">
    <source>
        <dbReference type="EMBL" id="OGZ40596.1"/>
    </source>
</evidence>
<reference evidence="2 3" key="1">
    <citation type="journal article" date="2016" name="Nat. Commun.">
        <title>Thousands of microbial genomes shed light on interconnected biogeochemical processes in an aquifer system.</title>
        <authorList>
            <person name="Anantharaman K."/>
            <person name="Brown C.T."/>
            <person name="Hug L.A."/>
            <person name="Sharon I."/>
            <person name="Castelle C.J."/>
            <person name="Probst A.J."/>
            <person name="Thomas B.C."/>
            <person name="Singh A."/>
            <person name="Wilkins M.J."/>
            <person name="Karaoz U."/>
            <person name="Brodie E.L."/>
            <person name="Williams K.H."/>
            <person name="Hubbard S.S."/>
            <person name="Banfield J.F."/>
        </authorList>
    </citation>
    <scope>NUCLEOTIDE SEQUENCE [LARGE SCALE GENOMIC DNA]</scope>
</reference>
<keyword evidence="1" id="KW-1133">Transmembrane helix</keyword>
<dbReference type="InterPro" id="IPR045584">
    <property type="entry name" value="Pilin-like"/>
</dbReference>
<sequence>MIIVKLIIDNSGLPQNYGFTLIELLVTIGILVLVMGMIMLNFNFFQNQSALDATTQEIISALKLAKNKTLASENRTSFGVYFENDKYVIFEGDAYYSSSPNNDVRIINPSLKVSAVNLGGDRAVVFDRLSGTTADYGTIKIEQTSDSTKNKTIFIDSSGLIALAASLPDDLNRIKDSRHVEFAYDQNTQNAGTLSLFFPSAGITQDIDYQSYLNAGKTQFYWEGTINVSGADQKIKIHTLDLTSSDATFSVHRDRRYNTQALTINLDGQNLINYSATGTTTRGTSIWAGEPMIQ</sequence>
<proteinExistence type="predicted"/>
<keyword evidence="1" id="KW-0812">Transmembrane</keyword>
<evidence type="ECO:0008006" key="4">
    <source>
        <dbReference type="Google" id="ProtNLM"/>
    </source>
</evidence>
<dbReference type="NCBIfam" id="TIGR02532">
    <property type="entry name" value="IV_pilin_GFxxxE"/>
    <property type="match status" value="1"/>
</dbReference>
<gene>
    <name evidence="2" type="ORF">A3B04_02505</name>
</gene>
<feature type="transmembrane region" description="Helical" evidence="1">
    <location>
        <begin position="21"/>
        <end position="42"/>
    </location>
</feature>
<dbReference type="Proteomes" id="UP000177126">
    <property type="component" value="Unassembled WGS sequence"/>
</dbReference>
<dbReference type="AlphaFoldDB" id="A0A1G2FR83"/>
<dbReference type="SUPFAM" id="SSF54523">
    <property type="entry name" value="Pili subunits"/>
    <property type="match status" value="1"/>
</dbReference>
<dbReference type="EMBL" id="MHNF01000029">
    <property type="protein sequence ID" value="OGZ40596.1"/>
    <property type="molecule type" value="Genomic_DNA"/>
</dbReference>
<organism evidence="2 3">
    <name type="scientific">Candidatus Portnoybacteria bacterium RIFCSPLOWO2_02_FULL_39_11</name>
    <dbReference type="NCBI Taxonomy" id="1802001"/>
    <lineage>
        <taxon>Bacteria</taxon>
        <taxon>Candidatus Portnoyibacteriota</taxon>
    </lineage>
</organism>
<dbReference type="InterPro" id="IPR012902">
    <property type="entry name" value="N_methyl_site"/>
</dbReference>
<evidence type="ECO:0000256" key="1">
    <source>
        <dbReference type="SAM" id="Phobius"/>
    </source>
</evidence>
<dbReference type="Pfam" id="PF07963">
    <property type="entry name" value="N_methyl"/>
    <property type="match status" value="1"/>
</dbReference>
<accession>A0A1G2FR83</accession>
<keyword evidence="1" id="KW-0472">Membrane</keyword>
<protein>
    <recommendedName>
        <fullName evidence="4">General secretion pathway GspH domain-containing protein</fullName>
    </recommendedName>
</protein>
<name>A0A1G2FR83_9BACT</name>
<evidence type="ECO:0000313" key="3">
    <source>
        <dbReference type="Proteomes" id="UP000177126"/>
    </source>
</evidence>